<evidence type="ECO:0000259" key="5">
    <source>
        <dbReference type="SMART" id="SM00382"/>
    </source>
</evidence>
<dbReference type="Pfam" id="PF16193">
    <property type="entry name" value="AAA_assoc_2"/>
    <property type="match status" value="1"/>
</dbReference>
<accession>A0A6P7F4Y0</accession>
<dbReference type="FunFam" id="1.20.272.10:FF:000001">
    <property type="entry name" value="Putative AAA family ATPase"/>
    <property type="match status" value="1"/>
</dbReference>
<dbReference type="InterPro" id="IPR008921">
    <property type="entry name" value="DNA_pol3_clamp-load_cplx_C"/>
</dbReference>
<dbReference type="Gene3D" id="1.10.8.60">
    <property type="match status" value="1"/>
</dbReference>
<dbReference type="GO" id="GO:0005524">
    <property type="term" value="F:ATP binding"/>
    <property type="evidence" value="ECO:0007669"/>
    <property type="project" value="UniProtKB-KW"/>
</dbReference>
<dbReference type="GO" id="GO:0000731">
    <property type="term" value="P:DNA synthesis involved in DNA repair"/>
    <property type="evidence" value="ECO:0007669"/>
    <property type="project" value="TreeGrafter"/>
</dbReference>
<dbReference type="InterPro" id="IPR027417">
    <property type="entry name" value="P-loop_NTPase"/>
</dbReference>
<sequence length="509" mass="56130">MSSAKKVTSCPICNKDFPTDEIESHANRCIFLNCVEDDLAKRKRSPSPVISVSQPKVSFTQKSPRNLSRQFVENPVKNTENSASCSNSTSISFKPNLSFIIPLAKQIQPKTLNDFYGQNQVLGKATVLRDLLEKAEIPNMILWGPPGCGKTSLSGIISEICKTNSKKLRFSSLCAASAGVKEVQNIITISKNEMKFGKKTVLFMDEIHAFNKKQQDTMLLSVERGEITLVGATTENPSFSINSALLSRCRVIVMDKLDSDTLYEIVKQAAIKFNLHIINHLTNPQTHDQSSSSIEDEALKWLADVSDGDARIALNNLQLVIQHNENGKVITVGDIKEGLKKSHMLYDRKGEEHYNLISAMHKSIRGSDENAALYWTTRMIVSGEDPRFIARRLVRAASEDIGNADPAALPLAVATMQGCQLLGMPEADVLLAQCAIYLARAPKSREADSALAKAKSTIVSHKGPQPAVPMHIRNAPTKLMKNLGYGKLQQGASYTFMPPELKDVNFFKK</sequence>
<reference evidence="6" key="1">
    <citation type="submission" date="2025-08" db="UniProtKB">
        <authorList>
            <consortium name="RefSeq"/>
        </authorList>
    </citation>
    <scope>IDENTIFICATION</scope>
    <source>
        <tissue evidence="6">Whole insect</tissue>
    </source>
</reference>
<keyword evidence="2" id="KW-0235">DNA replication</keyword>
<dbReference type="FunFam" id="3.40.50.300:FF:000137">
    <property type="entry name" value="Replication-associated recombination protein A"/>
    <property type="match status" value="1"/>
</dbReference>
<dbReference type="GO" id="GO:0016887">
    <property type="term" value="F:ATP hydrolysis activity"/>
    <property type="evidence" value="ECO:0007669"/>
    <property type="project" value="InterPro"/>
</dbReference>
<dbReference type="Gene3D" id="1.20.272.10">
    <property type="match status" value="1"/>
</dbReference>
<evidence type="ECO:0000256" key="3">
    <source>
        <dbReference type="ARBA" id="ARBA00022741"/>
    </source>
</evidence>
<dbReference type="AlphaFoldDB" id="A0A6P7F4Y0"/>
<dbReference type="GO" id="GO:0003677">
    <property type="term" value="F:DNA binding"/>
    <property type="evidence" value="ECO:0007669"/>
    <property type="project" value="InterPro"/>
</dbReference>
<dbReference type="InterPro" id="IPR051314">
    <property type="entry name" value="AAA_ATPase_RarA/MGS1/WRNIP1"/>
</dbReference>
<protein>
    <submittedName>
        <fullName evidence="6">ATPase WRNIP1-like</fullName>
    </submittedName>
</protein>
<dbReference type="InterPro" id="IPR003593">
    <property type="entry name" value="AAA+_ATPase"/>
</dbReference>
<dbReference type="PANTHER" id="PTHR13779:SF7">
    <property type="entry name" value="ATPASE WRNIP1"/>
    <property type="match status" value="1"/>
</dbReference>
<dbReference type="Gene3D" id="1.10.3710.10">
    <property type="entry name" value="DNA polymerase III clamp loader subunits, C-terminal domain"/>
    <property type="match status" value="1"/>
</dbReference>
<dbReference type="SUPFAM" id="SSF52540">
    <property type="entry name" value="P-loop containing nucleoside triphosphate hydrolases"/>
    <property type="match status" value="1"/>
</dbReference>
<dbReference type="InterPro" id="IPR003959">
    <property type="entry name" value="ATPase_AAA_core"/>
</dbReference>
<organism evidence="6">
    <name type="scientific">Diabrotica virgifera virgifera</name>
    <name type="common">western corn rootworm</name>
    <dbReference type="NCBI Taxonomy" id="50390"/>
    <lineage>
        <taxon>Eukaryota</taxon>
        <taxon>Metazoa</taxon>
        <taxon>Ecdysozoa</taxon>
        <taxon>Arthropoda</taxon>
        <taxon>Hexapoda</taxon>
        <taxon>Insecta</taxon>
        <taxon>Pterygota</taxon>
        <taxon>Neoptera</taxon>
        <taxon>Endopterygota</taxon>
        <taxon>Coleoptera</taxon>
        <taxon>Polyphaga</taxon>
        <taxon>Cucujiformia</taxon>
        <taxon>Chrysomeloidea</taxon>
        <taxon>Chrysomelidae</taxon>
        <taxon>Galerucinae</taxon>
        <taxon>Diabroticina</taxon>
        <taxon>Diabroticites</taxon>
        <taxon>Diabrotica</taxon>
    </lineage>
</organism>
<dbReference type="RefSeq" id="XP_028130501.1">
    <property type="nucleotide sequence ID" value="XM_028274700.1"/>
</dbReference>
<dbReference type="InterPro" id="IPR021886">
    <property type="entry name" value="MgsA_C"/>
</dbReference>
<gene>
    <name evidence="6" type="primary">LOC114326364</name>
</gene>
<comment type="similarity">
    <text evidence="1">Belongs to the AAA ATPase family. RarA/MGS1/WRNIP1 subfamily.</text>
</comment>
<evidence type="ECO:0000256" key="4">
    <source>
        <dbReference type="ARBA" id="ARBA00022840"/>
    </source>
</evidence>
<dbReference type="GO" id="GO:0005634">
    <property type="term" value="C:nucleus"/>
    <property type="evidence" value="ECO:0007669"/>
    <property type="project" value="TreeGrafter"/>
</dbReference>
<dbReference type="OrthoDB" id="10265467at2759"/>
<proteinExistence type="inferred from homology"/>
<dbReference type="KEGG" id="dvv:114326364"/>
<dbReference type="CDD" id="cd00009">
    <property type="entry name" value="AAA"/>
    <property type="match status" value="1"/>
</dbReference>
<dbReference type="Pfam" id="PF12002">
    <property type="entry name" value="MgsA_C"/>
    <property type="match status" value="1"/>
</dbReference>
<dbReference type="CDD" id="cd18139">
    <property type="entry name" value="HLD_clamp_RarA"/>
    <property type="match status" value="1"/>
</dbReference>
<evidence type="ECO:0000256" key="1">
    <source>
        <dbReference type="ARBA" id="ARBA00008959"/>
    </source>
</evidence>
<dbReference type="Pfam" id="PF00004">
    <property type="entry name" value="AAA"/>
    <property type="match status" value="1"/>
</dbReference>
<dbReference type="PANTHER" id="PTHR13779">
    <property type="entry name" value="WERNER HELICASE-INTERACTING PROTEIN 1 FAMILY MEMBER"/>
    <property type="match status" value="1"/>
</dbReference>
<dbReference type="SMART" id="SM00382">
    <property type="entry name" value="AAA"/>
    <property type="match status" value="1"/>
</dbReference>
<dbReference type="SUPFAM" id="SSF48019">
    <property type="entry name" value="post-AAA+ oligomerization domain-like"/>
    <property type="match status" value="1"/>
</dbReference>
<evidence type="ECO:0000256" key="2">
    <source>
        <dbReference type="ARBA" id="ARBA00022705"/>
    </source>
</evidence>
<feature type="domain" description="AAA+ ATPase" evidence="5">
    <location>
        <begin position="136"/>
        <end position="258"/>
    </location>
</feature>
<dbReference type="GO" id="GO:0006261">
    <property type="term" value="P:DNA-templated DNA replication"/>
    <property type="evidence" value="ECO:0007669"/>
    <property type="project" value="TreeGrafter"/>
</dbReference>
<dbReference type="GO" id="GO:0008047">
    <property type="term" value="F:enzyme activator activity"/>
    <property type="evidence" value="ECO:0007669"/>
    <property type="project" value="TreeGrafter"/>
</dbReference>
<dbReference type="InParanoid" id="A0A6P7F4Y0"/>
<dbReference type="GO" id="GO:0017116">
    <property type="term" value="F:single-stranded DNA helicase activity"/>
    <property type="evidence" value="ECO:0007669"/>
    <property type="project" value="TreeGrafter"/>
</dbReference>
<name>A0A6P7F4Y0_DIAVI</name>
<keyword evidence="3" id="KW-0547">Nucleotide-binding</keyword>
<dbReference type="Gene3D" id="3.40.50.300">
    <property type="entry name" value="P-loop containing nucleotide triphosphate hydrolases"/>
    <property type="match status" value="1"/>
</dbReference>
<keyword evidence="4" id="KW-0067">ATP-binding</keyword>
<dbReference type="InterPro" id="IPR032423">
    <property type="entry name" value="AAA_assoc_2"/>
</dbReference>
<evidence type="ECO:0000313" key="6">
    <source>
        <dbReference type="RefSeq" id="XP_028130501.1"/>
    </source>
</evidence>